<dbReference type="InterPro" id="IPR043136">
    <property type="entry name" value="B30.2/SPRY_sf"/>
</dbReference>
<keyword evidence="6" id="KW-1185">Reference proteome</keyword>
<dbReference type="PANTHER" id="PTHR46654:SF1">
    <property type="entry name" value="E3 UBIQUITIN-PROTEIN LIGASE HECTD3"/>
    <property type="match status" value="1"/>
</dbReference>
<gene>
    <name evidence="5" type="ORF">M9Y10_005209</name>
</gene>
<dbReference type="Gene3D" id="3.90.1750.10">
    <property type="entry name" value="Hect, E3 ligase catalytic domains"/>
    <property type="match status" value="1"/>
</dbReference>
<feature type="domain" description="HECT" evidence="4">
    <location>
        <begin position="2772"/>
        <end position="3114"/>
    </location>
</feature>
<organism evidence="5 6">
    <name type="scientific">Tritrichomonas musculus</name>
    <dbReference type="NCBI Taxonomy" id="1915356"/>
    <lineage>
        <taxon>Eukaryota</taxon>
        <taxon>Metamonada</taxon>
        <taxon>Parabasalia</taxon>
        <taxon>Tritrichomonadida</taxon>
        <taxon>Tritrichomonadidae</taxon>
        <taxon>Tritrichomonas</taxon>
    </lineage>
</organism>
<feature type="compositionally biased region" description="Low complexity" evidence="3">
    <location>
        <begin position="2552"/>
        <end position="2564"/>
    </location>
</feature>
<protein>
    <recommendedName>
        <fullName evidence="4">HECT domain-containing protein</fullName>
    </recommendedName>
</protein>
<dbReference type="PROSITE" id="PS50237">
    <property type="entry name" value="HECT"/>
    <property type="match status" value="1"/>
</dbReference>
<feature type="compositionally biased region" description="Polar residues" evidence="3">
    <location>
        <begin position="2541"/>
        <end position="2551"/>
    </location>
</feature>
<dbReference type="InterPro" id="IPR042469">
    <property type="entry name" value="HECTD3"/>
</dbReference>
<evidence type="ECO:0000313" key="6">
    <source>
        <dbReference type="Proteomes" id="UP001470230"/>
    </source>
</evidence>
<evidence type="ECO:0000259" key="4">
    <source>
        <dbReference type="PROSITE" id="PS50237"/>
    </source>
</evidence>
<dbReference type="Pfam" id="PF00632">
    <property type="entry name" value="HECT"/>
    <property type="match status" value="1"/>
</dbReference>
<dbReference type="PANTHER" id="PTHR46654">
    <property type="entry name" value="E3 UBIQUITIN-PROTEIN LIGASE HECTD3"/>
    <property type="match status" value="1"/>
</dbReference>
<dbReference type="Gene3D" id="3.30.2160.10">
    <property type="entry name" value="Hect, E3 ligase catalytic domain"/>
    <property type="match status" value="1"/>
</dbReference>
<sequence>MGQFPSTVESAPPQSNTSISSFSRPSFLRPFFQRQQKTNNQFWLEDTDRKDFESFVQRIFSYQSADGSLNLPENYSQSTFDSLIQSLMKQLDKYLELQPIFEQIDKSVVPFVTNSFTPNKIIKYFNFTPEKNQPFIDFVLQLYNDLVSPKPTPENIDIFLNLFSKFSSSAEVYSPLMTSLLHHITSILLLDNDSSQKLCQILINHLNSQYSSIYYVMALVDAILMMPSLSVRIQLEPKLSMSDQISYKPVNENITTMRARLGENAIVQTACHYQQQSFILTNDNSLYKVSTKAVKLVKLDKITSPARLSINRRYLYVFQCPSTIDVYDHRSHLSKTDSLTYTTPSNHELVTVCTYGEKELFLLFHQINTNIYQLEYLNSTQINVGSLIFKKPPICMSVSNNYLKIATNKKLHVYEVDFDNFKIAPMVPNLLNIPRGWKLLSMQEDTFLAMKPARSHLQLAYLRQTSPLSFLPRYSPPELPEVNGSLLPKDVISMLINDLVLKLSAVVWRMILEQSVSLPDIASYEFDDNFILFLVDIVKKSITSQLEMNTLIHLTFVILTFILIHFNDEHQIEDKITDKIIELLTILAKMHQICSKTDILLTIFLIIDHGFIHLFKNNPERLIELAKLLCSSQQTKEQFALFIPLLVSSPALLYLLDKEIFTILYENTSSYTTFYVIQNSFAMLIDEYMRCKKENMSTSRLIMTLKVITEGTREYFPKEFVLMVFTFFLRSLNEMKLTSLIVSFFEFLHPTVSYFDKKFKPEQIISDGKTDDDAITEQVIETKHPVGNDNKYCWDISFPGATAIEVEFDPSCSILIDDQDVFQILGGCSATSPIVYEKEPKSMEPFPKKLYINSSSARVIFRSFAGYHLHGLKMIFRRIDRSNKDNEKIIDSFQFYLYYFFHCIGDCISTVFQEQTENPKMNCCQFMLWMKKIELPCNSLSKTQQVCKMVPESFMNMITCEMKNMQRIKATPEIQEIETLCVSAALNQLEFTETVLNSKRFEEPANLRATTKKLSNLMLPRSPYPGNNKKPPRPTIVVPSNNNITAHANTIIRQSLMTPKERSAPISQSTGNGMTTNEKVNSFLKMLWKLIYQMRTRIYYAKQKSKAQYELQLKTIRDKAKYFASVRSVFEPVNNSDSLEVLQSRANQILRVISAEFSLNDMFSYVDEHIEFQSNQANMIKQLEKFAHKISHQHLLMQIFYPLCKRLMGSSKVSIPVSTATAFKTLFQSLSKHFMQVDSQPDNSFQLMTLLSNFALVGFNESQSEAVFAAIHSFIGHNQNTVAWQLFIHYAMNVSTKLFEDKAKYFFESGIVAPTLLLKTLLILEKGDTVTNLSFVSSFLNSKQPNMIRSVFLFLSAYYAKSGIQEDFSVKIGNKTMENEDFFRFLLKMIGERASGKLISLLPKEVPIESHMMIYSEITSFFRICIKKTSRVNDFLLRLFDSILLDFTKNIFDESIIGIFIILGEGFFSLKANSYAIHDKASSVMKLEDYSPYLSHSKLQSLLNRSVVQIDKKKIIGYPRIPPCPSDFPMTKFRINAISYIVNNFERMDDVLFSAFSLYLNVLLQDLNLLKMIIEPNPSSNIDSFELVQSLLKIANQSSFEGQYHSMAELIESASEYISPNAFSMNSSNEKLEKLIKLNSNVKVGNILVDDKSYYYEFTLLDDMKTTNILIGFVSDDCSTEYHSFAALNIQKKMFVLNGVEIRGTELPVSFDANSTIGCLFENNSVSFIFNDKPLTTSYSNTNVYSSSLKRAENYPPDLTLPLSCHRYTPIIISSNTEIRYKVNFGNTEFKYKVPTCSSQYEIIDIKYNQENVKKQCQSPIMTTNSLEENDDYLQFLRKNNPVSTKNYDDIEFNTTKFPKPYFSQQKEIFESKKEISPYLKNIKGQPFIINSKLNPFNKKIGILHKIGKDGKFILHILDVEIGKIHTAEFDESLLERINFHYFPMNVINCNSYSTSDYNSYHVFRALSVRAIRYSLLHIFNIYPHFYCNSNNSIQSIDSKDMSNYLSKMLCELIPYNKEYKKYETSKGNDTIFASTLMSNSIISINNYRVYLLNIFDQIIENEKHQQIQSNEDKNEEEPKTNSIIELTRRSRRSQKSNYNKNSNENKGIIANLYQLLIMEIERMNSPSYEISEFNFLIETTHPLSYTRIDRTIITHEGTHYMIIPDPLFNVISRGLLIKGSINPFLVRNPNDIENLVSGNKLYLNLSNNKQSPSQYGCRIHIIPQFIYSSDSIFTPISWLLHFGTSLLHLTINKIIPYHEVNDILIPLLLHDDNKILNLFKFQLLSPILFTSQRLNEDKLYELCLPLLSHFRDKFSILKVSVQEEAITLVSSFVRLHSMKFKEIIAKQVKTTRKINAANISNANNFSEFRRLMKSGQEFMKELGHKRLEFIVYLLPFLRVESLCPYFIFFKHYFEGSNSIYIIESQPSAMSQILNIKLPSSSNSPSRSKSPSNSAKSTRSPTPSNDNNESSNNSEIVSLNTDDYKDRYLYHFRFEGSRHQRIKFTEKIDTIPPNISVLFTSPKDPSLHIEINSSKIHENHNQQATEGGTNASDSQSQNSYNSDYSEGNFLIHSDDFFIEIKNNDNDNNNNNSKKSGTIPSIKMKIIPTIENASFPPQLISEFLSKFLSDISMMNKMWLPMHDTILSPHIKSSNILSVLPPTSMIKLNEFPDHLIKSRFSFIKELNELFNGEIGQLPLNDFTNPIVNLIIQASSAFSSAMKLSRLEKIICKNFNQKKSFSFNRSRALLAKSNPESPEAKSLFDQVIDQIPTTSLSALKCKDAPWRVTLEGEGATDVGGPGRDLFTEVSSEICMPHNHLFILTPRCVLDSSIEEYVPDPRCAKLERFVYVGAFVALAFVTRLQQPYRFSDLIWSYLSGKKVTLQQIYEIDPSFKTLITSVKKGEIAADDMKFTVKNVFGEDVELIPNGASVNVLSSNVDDRQRELDKYCNLAIEFRVNEFNPQLKKMKEGFSIFLGEICTQMVTPDELKSYICGSIDIPIQELRQLIQTTNATPEEEEMLYEVLEEFSVAERMLFIKFATGKMSVPAPGASWNGSLNVEFVKLKPKKPPYRLPLAATCSSTVSIPRYPTKEILAEKLRTAITYGSDIVLDHAFDAGGIIE</sequence>
<feature type="region of interest" description="Disordered" evidence="3">
    <location>
        <begin position="1"/>
        <end position="22"/>
    </location>
</feature>
<feature type="region of interest" description="Disordered" evidence="3">
    <location>
        <begin position="2540"/>
        <end position="2564"/>
    </location>
</feature>
<dbReference type="InterPro" id="IPR035983">
    <property type="entry name" value="Hect_E3_ubiquitin_ligase"/>
</dbReference>
<feature type="compositionally biased region" description="Polar residues" evidence="3">
    <location>
        <begin position="1"/>
        <end position="19"/>
    </location>
</feature>
<evidence type="ECO:0000256" key="2">
    <source>
        <dbReference type="PROSITE-ProRule" id="PRU00104"/>
    </source>
</evidence>
<name>A0ABR2JL06_9EUKA</name>
<feature type="region of interest" description="Disordered" evidence="3">
    <location>
        <begin position="2439"/>
        <end position="2476"/>
    </location>
</feature>
<comment type="caution">
    <text evidence="5">The sequence shown here is derived from an EMBL/GenBank/DDBJ whole genome shotgun (WGS) entry which is preliminary data.</text>
</comment>
<dbReference type="Gene3D" id="3.30.2410.10">
    <property type="entry name" value="Hect, E3 ligase catalytic domain"/>
    <property type="match status" value="1"/>
</dbReference>
<dbReference type="InterPro" id="IPR000569">
    <property type="entry name" value="HECT_dom"/>
</dbReference>
<reference evidence="5 6" key="1">
    <citation type="submission" date="2024-04" db="EMBL/GenBank/DDBJ databases">
        <title>Tritrichomonas musculus Genome.</title>
        <authorList>
            <person name="Alves-Ferreira E."/>
            <person name="Grigg M."/>
            <person name="Lorenzi H."/>
            <person name="Galac M."/>
        </authorList>
    </citation>
    <scope>NUCLEOTIDE SEQUENCE [LARGE SCALE GENOMIC DNA]</scope>
    <source>
        <strain evidence="5 6">EAF2021</strain>
    </source>
</reference>
<dbReference type="Gene3D" id="2.60.120.920">
    <property type="match status" value="1"/>
</dbReference>
<evidence type="ECO:0000256" key="1">
    <source>
        <dbReference type="ARBA" id="ARBA00022786"/>
    </source>
</evidence>
<dbReference type="Proteomes" id="UP001470230">
    <property type="component" value="Unassembled WGS sequence"/>
</dbReference>
<accession>A0ABR2JL06</accession>
<dbReference type="SMART" id="SM00119">
    <property type="entry name" value="HECTc"/>
    <property type="match status" value="1"/>
</dbReference>
<feature type="region of interest" description="Disordered" evidence="3">
    <location>
        <begin position="1017"/>
        <end position="1040"/>
    </location>
</feature>
<feature type="active site" description="Glycyl thioester intermediate" evidence="2">
    <location>
        <position position="3076"/>
    </location>
</feature>
<dbReference type="EMBL" id="JAPFFF010000011">
    <property type="protein sequence ID" value="KAK8878436.1"/>
    <property type="molecule type" value="Genomic_DNA"/>
</dbReference>
<proteinExistence type="predicted"/>
<dbReference type="SUPFAM" id="SSF56204">
    <property type="entry name" value="Hect, E3 ligase catalytic domain"/>
    <property type="match status" value="1"/>
</dbReference>
<evidence type="ECO:0000313" key="5">
    <source>
        <dbReference type="EMBL" id="KAK8878436.1"/>
    </source>
</evidence>
<keyword evidence="1 2" id="KW-0833">Ubl conjugation pathway</keyword>
<evidence type="ECO:0000256" key="3">
    <source>
        <dbReference type="SAM" id="MobiDB-lite"/>
    </source>
</evidence>